<dbReference type="InterPro" id="IPR029058">
    <property type="entry name" value="AB_hydrolase_fold"/>
</dbReference>
<evidence type="ECO:0000259" key="2">
    <source>
        <dbReference type="Pfam" id="PF00975"/>
    </source>
</evidence>
<dbReference type="Proteomes" id="UP000028123">
    <property type="component" value="Unassembled WGS sequence"/>
</dbReference>
<dbReference type="EMBL" id="JNVM01000020">
    <property type="protein sequence ID" value="KEQ23777.1"/>
    <property type="molecule type" value="Genomic_DNA"/>
</dbReference>
<accession>A0A081NZA4</accession>
<protein>
    <submittedName>
        <fullName evidence="3">Thioesterase</fullName>
    </submittedName>
</protein>
<dbReference type="GO" id="GO:0008610">
    <property type="term" value="P:lipid biosynthetic process"/>
    <property type="evidence" value="ECO:0007669"/>
    <property type="project" value="TreeGrafter"/>
</dbReference>
<organism evidence="3 4">
    <name type="scientific">Paenibacillus tyrfis</name>
    <dbReference type="NCBI Taxonomy" id="1501230"/>
    <lineage>
        <taxon>Bacteria</taxon>
        <taxon>Bacillati</taxon>
        <taxon>Bacillota</taxon>
        <taxon>Bacilli</taxon>
        <taxon>Bacillales</taxon>
        <taxon>Paenibacillaceae</taxon>
        <taxon>Paenibacillus</taxon>
    </lineage>
</organism>
<comment type="similarity">
    <text evidence="1">Belongs to the thioesterase family.</text>
</comment>
<dbReference type="OrthoDB" id="2213423at2"/>
<dbReference type="Pfam" id="PF00975">
    <property type="entry name" value="Thioesterase"/>
    <property type="match status" value="1"/>
</dbReference>
<feature type="domain" description="Thioesterase" evidence="2">
    <location>
        <begin position="5"/>
        <end position="228"/>
    </location>
</feature>
<gene>
    <name evidence="3" type="ORF">ET33_15035</name>
</gene>
<comment type="caution">
    <text evidence="3">The sequence shown here is derived from an EMBL/GenBank/DDBJ whole genome shotgun (WGS) entry which is preliminary data.</text>
</comment>
<evidence type="ECO:0000313" key="4">
    <source>
        <dbReference type="Proteomes" id="UP000028123"/>
    </source>
</evidence>
<dbReference type="InterPro" id="IPR012223">
    <property type="entry name" value="TEII"/>
</dbReference>
<dbReference type="eggNOG" id="COG3208">
    <property type="taxonomic scope" value="Bacteria"/>
</dbReference>
<sequence>MSKIQLFCLPYAGGSATIYSKWKRLLNADIELYPVELAARGRRFNDSPYANVEEAVEDIYREISGRLHAPFALFGHSMGSLLTYELCCKIKQQKGVEPVHIFASGRRAPHCPHDRKVMHLLPEAEFMTEVHQLGGTPRELFENQELAEIFMPLLRADYKLVETYAYHEKNVKFDCDLTVLNGKEDDMVPGHLTAWNDHTNGSFKIVEYDGGHFFIHDHTESIVKLINETLSIVALSSGR</sequence>
<dbReference type="SUPFAM" id="SSF53474">
    <property type="entry name" value="alpha/beta-Hydrolases"/>
    <property type="match status" value="1"/>
</dbReference>
<evidence type="ECO:0000313" key="3">
    <source>
        <dbReference type="EMBL" id="KEQ23777.1"/>
    </source>
</evidence>
<dbReference type="AlphaFoldDB" id="A0A081NZA4"/>
<dbReference type="Gene3D" id="3.40.50.1820">
    <property type="entry name" value="alpha/beta hydrolase"/>
    <property type="match status" value="1"/>
</dbReference>
<dbReference type="InterPro" id="IPR001031">
    <property type="entry name" value="Thioesterase"/>
</dbReference>
<dbReference type="PANTHER" id="PTHR11487:SF0">
    <property type="entry name" value="S-ACYL FATTY ACID SYNTHASE THIOESTERASE, MEDIUM CHAIN"/>
    <property type="match status" value="1"/>
</dbReference>
<dbReference type="PANTHER" id="PTHR11487">
    <property type="entry name" value="THIOESTERASE"/>
    <property type="match status" value="1"/>
</dbReference>
<dbReference type="RefSeq" id="WP_036687788.1">
    <property type="nucleotide sequence ID" value="NZ_FYEP01000023.1"/>
</dbReference>
<reference evidence="3 4" key="1">
    <citation type="submission" date="2014-06" db="EMBL/GenBank/DDBJ databases">
        <title>Draft genome sequence of Paenibacillus sp. MSt1.</title>
        <authorList>
            <person name="Aw Y.K."/>
            <person name="Ong K.S."/>
            <person name="Gan H.M."/>
            <person name="Lee S.M."/>
        </authorList>
    </citation>
    <scope>NUCLEOTIDE SEQUENCE [LARGE SCALE GENOMIC DNA]</scope>
    <source>
        <strain evidence="3 4">MSt1</strain>
    </source>
</reference>
<name>A0A081NZA4_9BACL</name>
<evidence type="ECO:0000256" key="1">
    <source>
        <dbReference type="ARBA" id="ARBA00007169"/>
    </source>
</evidence>
<keyword evidence="4" id="KW-1185">Reference proteome</keyword>
<proteinExistence type="inferred from homology"/>